<accession>A0A7M1S0S6</accession>
<dbReference type="Proteomes" id="UP000595074">
    <property type="component" value="Chromosome"/>
</dbReference>
<evidence type="ECO:0000256" key="7">
    <source>
        <dbReference type="ARBA" id="ARBA00022833"/>
    </source>
</evidence>
<dbReference type="SUPFAM" id="SSF140990">
    <property type="entry name" value="FtsH protease domain-like"/>
    <property type="match status" value="1"/>
</dbReference>
<dbReference type="Gene3D" id="1.10.8.60">
    <property type="match status" value="1"/>
</dbReference>
<dbReference type="InterPro" id="IPR037219">
    <property type="entry name" value="Peptidase_M41-like"/>
</dbReference>
<evidence type="ECO:0000256" key="8">
    <source>
        <dbReference type="ARBA" id="ARBA00022840"/>
    </source>
</evidence>
<comment type="similarity">
    <text evidence="2">In the C-terminal section; belongs to the peptidase M41 family.</text>
</comment>
<proteinExistence type="inferred from homology"/>
<dbReference type="FunFam" id="3.40.50.300:FF:000352">
    <property type="entry name" value="ATP-dependent zinc metalloprotease FTSH 7, chloroplastic"/>
    <property type="match status" value="1"/>
</dbReference>
<dbReference type="Pfam" id="PF17862">
    <property type="entry name" value="AAA_lid_3"/>
    <property type="match status" value="1"/>
</dbReference>
<dbReference type="GO" id="GO:0030163">
    <property type="term" value="P:protein catabolic process"/>
    <property type="evidence" value="ECO:0007669"/>
    <property type="project" value="TreeGrafter"/>
</dbReference>
<evidence type="ECO:0000256" key="5">
    <source>
        <dbReference type="ARBA" id="ARBA00022741"/>
    </source>
</evidence>
<evidence type="ECO:0000256" key="1">
    <source>
        <dbReference type="ARBA" id="ARBA00001947"/>
    </source>
</evidence>
<evidence type="ECO:0000256" key="3">
    <source>
        <dbReference type="ARBA" id="ARBA00022670"/>
    </source>
</evidence>
<dbReference type="GO" id="GO:0046872">
    <property type="term" value="F:metal ion binding"/>
    <property type="evidence" value="ECO:0007669"/>
    <property type="project" value="UniProtKB-KW"/>
</dbReference>
<keyword evidence="7" id="KW-0862">Zinc</keyword>
<dbReference type="InterPro" id="IPR041569">
    <property type="entry name" value="AAA_lid_3"/>
</dbReference>
<comment type="similarity">
    <text evidence="10">Belongs to the AAA ATPase family.</text>
</comment>
<feature type="domain" description="AAA+ ATPase" evidence="13">
    <location>
        <begin position="190"/>
        <end position="326"/>
    </location>
</feature>
<dbReference type="GO" id="GO:0004222">
    <property type="term" value="F:metalloendopeptidase activity"/>
    <property type="evidence" value="ECO:0007669"/>
    <property type="project" value="InterPro"/>
</dbReference>
<dbReference type="GO" id="GO:0005737">
    <property type="term" value="C:cytoplasm"/>
    <property type="evidence" value="ECO:0007669"/>
    <property type="project" value="UniProtKB-ARBA"/>
</dbReference>
<keyword evidence="9" id="KW-0482">Metalloprotease</keyword>
<keyword evidence="11" id="KW-0175">Coiled coil</keyword>
<dbReference type="SMART" id="SM00382">
    <property type="entry name" value="AAA"/>
    <property type="match status" value="1"/>
</dbReference>
<dbReference type="Pfam" id="PF01434">
    <property type="entry name" value="Peptidase_M41"/>
    <property type="match status" value="1"/>
</dbReference>
<evidence type="ECO:0000256" key="6">
    <source>
        <dbReference type="ARBA" id="ARBA00022801"/>
    </source>
</evidence>
<dbReference type="InterPro" id="IPR000642">
    <property type="entry name" value="Peptidase_M41"/>
</dbReference>
<keyword evidence="15" id="KW-1185">Reference proteome</keyword>
<keyword evidence="8 10" id="KW-0067">ATP-binding</keyword>
<keyword evidence="12" id="KW-1133">Transmembrane helix</keyword>
<dbReference type="Gene3D" id="3.40.50.300">
    <property type="entry name" value="P-loop containing nucleotide triphosphate hydrolases"/>
    <property type="match status" value="1"/>
</dbReference>
<protein>
    <submittedName>
        <fullName evidence="14">ATP-dependent metallopeptidase FtsH/Yme1/Tma family protein</fullName>
    </submittedName>
</protein>
<name>A0A7M1S0S6_9BACT</name>
<keyword evidence="6" id="KW-0378">Hydrolase</keyword>
<evidence type="ECO:0000256" key="2">
    <source>
        <dbReference type="ARBA" id="ARBA00010044"/>
    </source>
</evidence>
<dbReference type="PANTHER" id="PTHR23076">
    <property type="entry name" value="METALLOPROTEASE M41 FTSH"/>
    <property type="match status" value="1"/>
</dbReference>
<evidence type="ECO:0000259" key="13">
    <source>
        <dbReference type="SMART" id="SM00382"/>
    </source>
</evidence>
<dbReference type="GO" id="GO:0005524">
    <property type="term" value="F:ATP binding"/>
    <property type="evidence" value="ECO:0007669"/>
    <property type="project" value="UniProtKB-KW"/>
</dbReference>
<evidence type="ECO:0000313" key="15">
    <source>
        <dbReference type="Proteomes" id="UP000595074"/>
    </source>
</evidence>
<feature type="transmembrane region" description="Helical" evidence="12">
    <location>
        <begin position="103"/>
        <end position="123"/>
    </location>
</feature>
<dbReference type="InterPro" id="IPR003960">
    <property type="entry name" value="ATPase_AAA_CS"/>
</dbReference>
<evidence type="ECO:0000256" key="12">
    <source>
        <dbReference type="SAM" id="Phobius"/>
    </source>
</evidence>
<dbReference type="Gene3D" id="1.20.58.760">
    <property type="entry name" value="Peptidase M41"/>
    <property type="match status" value="1"/>
</dbReference>
<dbReference type="InterPro" id="IPR003959">
    <property type="entry name" value="ATPase_AAA_core"/>
</dbReference>
<evidence type="ECO:0000256" key="10">
    <source>
        <dbReference type="RuleBase" id="RU003651"/>
    </source>
</evidence>
<dbReference type="InterPro" id="IPR027417">
    <property type="entry name" value="P-loop_NTPase"/>
</dbReference>
<dbReference type="SUPFAM" id="SSF52540">
    <property type="entry name" value="P-loop containing nucleoside triphosphate hydrolases"/>
    <property type="match status" value="1"/>
</dbReference>
<organism evidence="14 15">
    <name type="scientific">Sulfurovum indicum</name>
    <dbReference type="NCBI Taxonomy" id="2779528"/>
    <lineage>
        <taxon>Bacteria</taxon>
        <taxon>Pseudomonadati</taxon>
        <taxon>Campylobacterota</taxon>
        <taxon>Epsilonproteobacteria</taxon>
        <taxon>Campylobacterales</taxon>
        <taxon>Sulfurovaceae</taxon>
        <taxon>Sulfurovum</taxon>
    </lineage>
</organism>
<dbReference type="CDD" id="cd19501">
    <property type="entry name" value="RecA-like_FtsH"/>
    <property type="match status" value="1"/>
</dbReference>
<dbReference type="KEGG" id="sinu:IMZ28_05830"/>
<dbReference type="GO" id="GO:0004176">
    <property type="term" value="F:ATP-dependent peptidase activity"/>
    <property type="evidence" value="ECO:0007669"/>
    <property type="project" value="InterPro"/>
</dbReference>
<keyword evidence="12" id="KW-0472">Membrane</keyword>
<dbReference type="GO" id="GO:0005886">
    <property type="term" value="C:plasma membrane"/>
    <property type="evidence" value="ECO:0007669"/>
    <property type="project" value="TreeGrafter"/>
</dbReference>
<evidence type="ECO:0000256" key="11">
    <source>
        <dbReference type="SAM" id="Coils"/>
    </source>
</evidence>
<sequence length="556" mass="63376">METVRKFRFKGFDSKNLKIIIGLLSLFIVLIVFAMLRDTDKLITHKQANALYNKEKIKKLIVDGEYIRIKTDEGQYKVYKDAINKNAFFSKYPVEVKEEPSHLYDLFSLLVLVGAFIFLFRFMKESRMQQIRQIEAVQQGSEAKDSPIRPMRSNVTFDDVAGIKDVKEELEEIIDFLREPQKYRELDIRLPKGVLLVGPPGVGKTLISKAVAGEAGVPFFYQSGASFVHIYVGMGAKRVSELFTKAKQYAPSIIFIDEIDAVGKSRGEFRNDEREATLNQLLTEMDGFEDSSGVIVIGATNKIDVLDEALLRAGRFDRRIHISLPDLEDRAKTLELYLAHKPNKVDIEYVARMTVGFNSAALDTLTNEAAIHAMREGRNVVETSDFEAVKEKVLLGKRKILSFTEEERKIQALYQGAKAVVATWLDVEFEKIGIVTTRLLMQEHEILSRSVLLNRIKVYLAGSIATQIHYNEQFTNASHDIMQAKELVRKVIYEYSMSENFIVTPAEEEALMRESVSELKALLKTLDRALKEVSAYLLEHENITHEACRKILLEIF</sequence>
<comment type="cofactor">
    <cofactor evidence="1">
        <name>Zn(2+)</name>
        <dbReference type="ChEBI" id="CHEBI:29105"/>
    </cofactor>
</comment>
<dbReference type="GO" id="GO:0016887">
    <property type="term" value="F:ATP hydrolysis activity"/>
    <property type="evidence" value="ECO:0007669"/>
    <property type="project" value="InterPro"/>
</dbReference>
<dbReference type="EMBL" id="CP063164">
    <property type="protein sequence ID" value="QOR60986.1"/>
    <property type="molecule type" value="Genomic_DNA"/>
</dbReference>
<feature type="coiled-coil region" evidence="11">
    <location>
        <begin position="512"/>
        <end position="539"/>
    </location>
</feature>
<keyword evidence="4" id="KW-0479">Metal-binding</keyword>
<dbReference type="GO" id="GO:0006508">
    <property type="term" value="P:proteolysis"/>
    <property type="evidence" value="ECO:0007669"/>
    <property type="project" value="UniProtKB-KW"/>
</dbReference>
<dbReference type="RefSeq" id="WP_197547657.1">
    <property type="nucleotide sequence ID" value="NZ_CP063164.1"/>
</dbReference>
<gene>
    <name evidence="14" type="ORF">IMZ28_05830</name>
</gene>
<keyword evidence="5 10" id="KW-0547">Nucleotide-binding</keyword>
<dbReference type="PROSITE" id="PS00674">
    <property type="entry name" value="AAA"/>
    <property type="match status" value="1"/>
</dbReference>
<reference evidence="14 15" key="1">
    <citation type="submission" date="2020-10" db="EMBL/GenBank/DDBJ databases">
        <title>The genome of sulfurovum sp.</title>
        <authorList>
            <person name="Xie S."/>
            <person name="Shao Z."/>
            <person name="Jiang L."/>
        </authorList>
    </citation>
    <scope>NUCLEOTIDE SEQUENCE [LARGE SCALE GENOMIC DNA]</scope>
    <source>
        <strain evidence="14 15">ST-419</strain>
    </source>
</reference>
<dbReference type="PANTHER" id="PTHR23076:SF97">
    <property type="entry name" value="ATP-DEPENDENT ZINC METALLOPROTEASE YME1L1"/>
    <property type="match status" value="1"/>
</dbReference>
<dbReference type="InterPro" id="IPR003593">
    <property type="entry name" value="AAA+_ATPase"/>
</dbReference>
<dbReference type="AlphaFoldDB" id="A0A7M1S0S6"/>
<dbReference type="Pfam" id="PF00004">
    <property type="entry name" value="AAA"/>
    <property type="match status" value="1"/>
</dbReference>
<evidence type="ECO:0000256" key="4">
    <source>
        <dbReference type="ARBA" id="ARBA00022723"/>
    </source>
</evidence>
<keyword evidence="3" id="KW-0645">Protease</keyword>
<feature type="transmembrane region" description="Helical" evidence="12">
    <location>
        <begin position="16"/>
        <end position="36"/>
    </location>
</feature>
<evidence type="ECO:0000313" key="14">
    <source>
        <dbReference type="EMBL" id="QOR60986.1"/>
    </source>
</evidence>
<evidence type="ECO:0000256" key="9">
    <source>
        <dbReference type="ARBA" id="ARBA00023049"/>
    </source>
</evidence>
<keyword evidence="12" id="KW-0812">Transmembrane</keyword>